<dbReference type="PROSITE" id="PS00211">
    <property type="entry name" value="ABC_TRANSPORTER_1"/>
    <property type="match status" value="1"/>
</dbReference>
<dbReference type="GO" id="GO:0005524">
    <property type="term" value="F:ATP binding"/>
    <property type="evidence" value="ECO:0007669"/>
    <property type="project" value="UniProtKB-KW"/>
</dbReference>
<dbReference type="PANTHER" id="PTHR43335:SF2">
    <property type="entry name" value="ABC TRANSPORTER, ATP-BINDING PROTEIN"/>
    <property type="match status" value="1"/>
</dbReference>
<sequence>MPDALAVEDLRKRYGANEALKGVDLTVGEGELVGLLGPNGAGKSTLVKIACGLVQQTSGSAAVAGAPAGSLPANRSLGYLAELFRFPDWLAADELLQLHQKLVESRGGAAERRELLELVGLGEVPDRRVGQMSKGMQQRLGIAQAMLGEPKLLMLDEPTSALDPAGRRTVRELLETLRSRGVAVLLNSHLLSEVELVCDRVVMIARGEVVAAGAPEELSRAGGVEVTTGRGVRHFAQATREELPRIVRELVAEGEDVYEIRVLRSSLEDVYLELVGGR</sequence>
<dbReference type="SMART" id="SM00382">
    <property type="entry name" value="AAA"/>
    <property type="match status" value="1"/>
</dbReference>
<keyword evidence="2" id="KW-0813">Transport</keyword>
<dbReference type="Proteomes" id="UP001147700">
    <property type="component" value="Unassembled WGS sequence"/>
</dbReference>
<evidence type="ECO:0000256" key="4">
    <source>
        <dbReference type="ARBA" id="ARBA00022840"/>
    </source>
</evidence>
<accession>A0ABT4RFV4</accession>
<dbReference type="PROSITE" id="PS50893">
    <property type="entry name" value="ABC_TRANSPORTER_2"/>
    <property type="match status" value="1"/>
</dbReference>
<dbReference type="Gene3D" id="3.40.50.300">
    <property type="entry name" value="P-loop containing nucleotide triphosphate hydrolases"/>
    <property type="match status" value="1"/>
</dbReference>
<evidence type="ECO:0000313" key="6">
    <source>
        <dbReference type="EMBL" id="MDA0137424.1"/>
    </source>
</evidence>
<protein>
    <submittedName>
        <fullName evidence="6">ABC transporter ATP-binding protein</fullName>
    </submittedName>
</protein>
<keyword evidence="7" id="KW-1185">Reference proteome</keyword>
<organism evidence="6 7">
    <name type="scientific">Solirubrobacter deserti</name>
    <dbReference type="NCBI Taxonomy" id="2282478"/>
    <lineage>
        <taxon>Bacteria</taxon>
        <taxon>Bacillati</taxon>
        <taxon>Actinomycetota</taxon>
        <taxon>Thermoleophilia</taxon>
        <taxon>Solirubrobacterales</taxon>
        <taxon>Solirubrobacteraceae</taxon>
        <taxon>Solirubrobacter</taxon>
    </lineage>
</organism>
<reference evidence="6" key="1">
    <citation type="submission" date="2022-10" db="EMBL/GenBank/DDBJ databases">
        <title>The WGS of Solirubrobacter sp. CPCC 204708.</title>
        <authorList>
            <person name="Jiang Z."/>
        </authorList>
    </citation>
    <scope>NUCLEOTIDE SEQUENCE</scope>
    <source>
        <strain evidence="6">CPCC 204708</strain>
    </source>
</reference>
<name>A0ABT4RFV4_9ACTN</name>
<dbReference type="CDD" id="cd03230">
    <property type="entry name" value="ABC_DR_subfamily_A"/>
    <property type="match status" value="1"/>
</dbReference>
<dbReference type="InterPro" id="IPR003593">
    <property type="entry name" value="AAA+_ATPase"/>
</dbReference>
<dbReference type="Pfam" id="PF00005">
    <property type="entry name" value="ABC_tran"/>
    <property type="match status" value="1"/>
</dbReference>
<dbReference type="SUPFAM" id="SSF52540">
    <property type="entry name" value="P-loop containing nucleoside triphosphate hydrolases"/>
    <property type="match status" value="1"/>
</dbReference>
<feature type="domain" description="ABC transporter" evidence="5">
    <location>
        <begin position="5"/>
        <end position="231"/>
    </location>
</feature>
<evidence type="ECO:0000256" key="1">
    <source>
        <dbReference type="ARBA" id="ARBA00005417"/>
    </source>
</evidence>
<dbReference type="InterPro" id="IPR027417">
    <property type="entry name" value="P-loop_NTPase"/>
</dbReference>
<keyword evidence="4 6" id="KW-0067">ATP-binding</keyword>
<evidence type="ECO:0000256" key="2">
    <source>
        <dbReference type="ARBA" id="ARBA00022448"/>
    </source>
</evidence>
<evidence type="ECO:0000313" key="7">
    <source>
        <dbReference type="Proteomes" id="UP001147700"/>
    </source>
</evidence>
<dbReference type="InterPro" id="IPR017871">
    <property type="entry name" value="ABC_transporter-like_CS"/>
</dbReference>
<gene>
    <name evidence="6" type="ORF">OJ962_07960</name>
</gene>
<comment type="similarity">
    <text evidence="1">Belongs to the ABC transporter superfamily.</text>
</comment>
<dbReference type="EMBL" id="JAPCID010000009">
    <property type="protein sequence ID" value="MDA0137424.1"/>
    <property type="molecule type" value="Genomic_DNA"/>
</dbReference>
<keyword evidence="3" id="KW-0547">Nucleotide-binding</keyword>
<dbReference type="PANTHER" id="PTHR43335">
    <property type="entry name" value="ABC TRANSPORTER, ATP-BINDING PROTEIN"/>
    <property type="match status" value="1"/>
</dbReference>
<proteinExistence type="inferred from homology"/>
<comment type="caution">
    <text evidence="6">The sequence shown here is derived from an EMBL/GenBank/DDBJ whole genome shotgun (WGS) entry which is preliminary data.</text>
</comment>
<evidence type="ECO:0000256" key="3">
    <source>
        <dbReference type="ARBA" id="ARBA00022741"/>
    </source>
</evidence>
<dbReference type="InterPro" id="IPR003439">
    <property type="entry name" value="ABC_transporter-like_ATP-bd"/>
</dbReference>
<evidence type="ECO:0000259" key="5">
    <source>
        <dbReference type="PROSITE" id="PS50893"/>
    </source>
</evidence>